<protein>
    <submittedName>
        <fullName evidence="1">Uncharacterized protein</fullName>
    </submittedName>
</protein>
<dbReference type="EMBL" id="FPHI01000055">
    <property type="protein sequence ID" value="SFV70676.1"/>
    <property type="molecule type" value="Genomic_DNA"/>
</dbReference>
<sequence length="343" mass="41520">MQKREKLFLYNVLNQEIVFEEYFCNLLYIDDFKQLFLKFINSKNTILDSCKIEYENFYTEVFLDEKYGRADLFLKVDSKEFIFEIKNRNWTSLTDNQPSGYLKYLSKYNYENYNRHLFFLIPKSYKHLNEIYKQWNNFDNIDNQIFYWQDFIIEIKKSKLYEQNVEIDMFYQFCLYWFDMKIVKFTEEEKQLLDSKEKQMYGFNNKSIPTLMRKLENIIDDIGSNVEMKRCHYCVGFNYVTKINDYTIYFGIDYVIWENKGMPLNIVIQNHSKENGRFDLKLGGIELEEIIYTETSSTDEEFGYVVSLDEEIYSEDYQHNTIDILHRVLKGTVINSVSTPNLS</sequence>
<proteinExistence type="predicted"/>
<dbReference type="AlphaFoldDB" id="A0A1W1CXU7"/>
<accession>A0A1W1CXU7</accession>
<organism evidence="1">
    <name type="scientific">hydrothermal vent metagenome</name>
    <dbReference type="NCBI Taxonomy" id="652676"/>
    <lineage>
        <taxon>unclassified sequences</taxon>
        <taxon>metagenomes</taxon>
        <taxon>ecological metagenomes</taxon>
    </lineage>
</organism>
<name>A0A1W1CXU7_9ZZZZ</name>
<reference evidence="1" key="1">
    <citation type="submission" date="2016-10" db="EMBL/GenBank/DDBJ databases">
        <authorList>
            <person name="de Groot N.N."/>
        </authorList>
    </citation>
    <scope>NUCLEOTIDE SEQUENCE</scope>
</reference>
<evidence type="ECO:0000313" key="1">
    <source>
        <dbReference type="EMBL" id="SFV70676.1"/>
    </source>
</evidence>
<gene>
    <name evidence="1" type="ORF">MNB_SV-3-1247</name>
</gene>